<evidence type="ECO:0000313" key="11">
    <source>
        <dbReference type="Proteomes" id="UP000176944"/>
    </source>
</evidence>
<dbReference type="InterPro" id="IPR036890">
    <property type="entry name" value="HATPase_C_sf"/>
</dbReference>
<keyword evidence="10" id="KW-0067">ATP-binding</keyword>
<dbReference type="Pfam" id="PF02518">
    <property type="entry name" value="HATPase_c"/>
    <property type="match status" value="1"/>
</dbReference>
<protein>
    <recommendedName>
        <fullName evidence="2">histidine kinase</fullName>
        <ecNumber evidence="2">2.7.13.3</ecNumber>
    </recommendedName>
</protein>
<dbReference type="Pfam" id="PF00512">
    <property type="entry name" value="HisKA"/>
    <property type="match status" value="1"/>
</dbReference>
<sequence>MTKKKILVVEDETLVAMDIKNSLKLLGYMVPAVAVSGEEAVIKAEEIQPDLILMDIRLKGEIDGVTAARLIRTKWNIPVVYLTAYSDDITLERAKITQPFGYLLKPFEEEELRVTIEIALSRFQAETKIRQALVIEQELREQKSSFVSIVSHECRTPLSKVLLATELLERYSKDLVKDKHRKYFEQIKGSIQDMRQLLDEILFIEKAEGNKLNFNPTPINLVELCSDLIEQMQLATEGSHRIILTSQGNIPDAYMDTQLLRYIFNNLLSNGIKYSPEGGTVKFQLTVEGNWAIFQIKDSGIGIPEQELSQLFEPFQRASNVGDIPGTGLGLSIVKKSVEQHRGQILVDSQVGVGTVFTVRLPLSSQDWE</sequence>
<evidence type="ECO:0000259" key="8">
    <source>
        <dbReference type="PROSITE" id="PS50109"/>
    </source>
</evidence>
<evidence type="ECO:0000313" key="10">
    <source>
        <dbReference type="EMBL" id="AOY80395.1"/>
    </source>
</evidence>
<evidence type="ECO:0000256" key="7">
    <source>
        <dbReference type="PROSITE-ProRule" id="PRU00169"/>
    </source>
</evidence>
<feature type="modified residue" description="4-aspartylphosphate" evidence="7">
    <location>
        <position position="55"/>
    </location>
</feature>
<dbReference type="PRINTS" id="PR00344">
    <property type="entry name" value="BCTRLSENSOR"/>
</dbReference>
<name>A0A1D9FYN0_MOOP1</name>
<dbReference type="GO" id="GO:0000155">
    <property type="term" value="F:phosphorelay sensor kinase activity"/>
    <property type="evidence" value="ECO:0007669"/>
    <property type="project" value="InterPro"/>
</dbReference>
<dbReference type="PANTHER" id="PTHR43711">
    <property type="entry name" value="TWO-COMPONENT HISTIDINE KINASE"/>
    <property type="match status" value="1"/>
</dbReference>
<dbReference type="Pfam" id="PF00072">
    <property type="entry name" value="Response_reg"/>
    <property type="match status" value="1"/>
</dbReference>
<proteinExistence type="predicted"/>
<evidence type="ECO:0000256" key="6">
    <source>
        <dbReference type="ARBA" id="ARBA00023012"/>
    </source>
</evidence>
<dbReference type="PANTHER" id="PTHR43711:SF26">
    <property type="entry name" value="SENSOR HISTIDINE KINASE RCSC"/>
    <property type="match status" value="1"/>
</dbReference>
<organism evidence="10 11">
    <name type="scientific">Moorena producens (strain JHB)</name>
    <dbReference type="NCBI Taxonomy" id="1454205"/>
    <lineage>
        <taxon>Bacteria</taxon>
        <taxon>Bacillati</taxon>
        <taxon>Cyanobacteriota</taxon>
        <taxon>Cyanophyceae</taxon>
        <taxon>Coleofasciculales</taxon>
        <taxon>Coleofasciculaceae</taxon>
        <taxon>Moorena</taxon>
    </lineage>
</organism>
<dbReference type="GO" id="GO:0005524">
    <property type="term" value="F:ATP binding"/>
    <property type="evidence" value="ECO:0007669"/>
    <property type="project" value="UniProtKB-KW"/>
</dbReference>
<dbReference type="AlphaFoldDB" id="A0A1D9FYN0"/>
<keyword evidence="4" id="KW-0808">Transferase</keyword>
<dbReference type="SUPFAM" id="SSF55874">
    <property type="entry name" value="ATPase domain of HSP90 chaperone/DNA topoisomerase II/histidine kinase"/>
    <property type="match status" value="1"/>
</dbReference>
<dbReference type="SMART" id="SM00448">
    <property type="entry name" value="REC"/>
    <property type="match status" value="1"/>
</dbReference>
<evidence type="ECO:0000256" key="1">
    <source>
        <dbReference type="ARBA" id="ARBA00000085"/>
    </source>
</evidence>
<feature type="domain" description="Histidine kinase" evidence="8">
    <location>
        <begin position="149"/>
        <end position="365"/>
    </location>
</feature>
<accession>A0A1D9FYN0</accession>
<dbReference type="InterPro" id="IPR005467">
    <property type="entry name" value="His_kinase_dom"/>
</dbReference>
<dbReference type="SMART" id="SM00388">
    <property type="entry name" value="HisKA"/>
    <property type="match status" value="1"/>
</dbReference>
<dbReference type="InterPro" id="IPR036097">
    <property type="entry name" value="HisK_dim/P_sf"/>
</dbReference>
<dbReference type="InterPro" id="IPR004358">
    <property type="entry name" value="Sig_transdc_His_kin-like_C"/>
</dbReference>
<dbReference type="InterPro" id="IPR001789">
    <property type="entry name" value="Sig_transdc_resp-reg_receiver"/>
</dbReference>
<dbReference type="Gene3D" id="3.40.50.2300">
    <property type="match status" value="1"/>
</dbReference>
<evidence type="ECO:0000259" key="9">
    <source>
        <dbReference type="PROSITE" id="PS50110"/>
    </source>
</evidence>
<feature type="domain" description="Response regulatory" evidence="9">
    <location>
        <begin position="5"/>
        <end position="120"/>
    </location>
</feature>
<keyword evidence="3 7" id="KW-0597">Phosphoprotein</keyword>
<dbReference type="FunFam" id="3.30.565.10:FF:000006">
    <property type="entry name" value="Sensor histidine kinase WalK"/>
    <property type="match status" value="1"/>
</dbReference>
<dbReference type="EC" id="2.7.13.3" evidence="2"/>
<dbReference type="Gene3D" id="3.30.565.10">
    <property type="entry name" value="Histidine kinase-like ATPase, C-terminal domain"/>
    <property type="match status" value="1"/>
</dbReference>
<evidence type="ECO:0000256" key="3">
    <source>
        <dbReference type="ARBA" id="ARBA00022553"/>
    </source>
</evidence>
<dbReference type="CDD" id="cd00082">
    <property type="entry name" value="HisKA"/>
    <property type="match status" value="1"/>
</dbReference>
<dbReference type="InterPro" id="IPR003594">
    <property type="entry name" value="HATPase_dom"/>
</dbReference>
<dbReference type="InterPro" id="IPR050736">
    <property type="entry name" value="Sensor_HK_Regulatory"/>
</dbReference>
<dbReference type="SUPFAM" id="SSF47384">
    <property type="entry name" value="Homodimeric domain of signal transducing histidine kinase"/>
    <property type="match status" value="1"/>
</dbReference>
<gene>
    <name evidence="10" type="ORF">BJP36_11205</name>
</gene>
<keyword evidence="10" id="KW-0547">Nucleotide-binding</keyword>
<keyword evidence="5" id="KW-0418">Kinase</keyword>
<dbReference type="PROSITE" id="PS50109">
    <property type="entry name" value="HIS_KIN"/>
    <property type="match status" value="1"/>
</dbReference>
<evidence type="ECO:0000256" key="5">
    <source>
        <dbReference type="ARBA" id="ARBA00022777"/>
    </source>
</evidence>
<dbReference type="InterPro" id="IPR011006">
    <property type="entry name" value="CheY-like_superfamily"/>
</dbReference>
<dbReference type="CDD" id="cd00075">
    <property type="entry name" value="HATPase"/>
    <property type="match status" value="1"/>
</dbReference>
<evidence type="ECO:0000256" key="4">
    <source>
        <dbReference type="ARBA" id="ARBA00022679"/>
    </source>
</evidence>
<dbReference type="Proteomes" id="UP000176944">
    <property type="component" value="Chromosome"/>
</dbReference>
<reference evidence="11" key="1">
    <citation type="submission" date="2016-10" db="EMBL/GenBank/DDBJ databases">
        <title>Comparative genomics uncovers the prolific and rare metabolic potential of the cyanobacterial genus Moorea.</title>
        <authorList>
            <person name="Leao T."/>
            <person name="Castelao G."/>
            <person name="Korobeynikov A."/>
            <person name="Monroe E.A."/>
            <person name="Podell S."/>
            <person name="Glukhov E."/>
            <person name="Allen E."/>
            <person name="Gerwick W.H."/>
            <person name="Gerwick L."/>
        </authorList>
    </citation>
    <scope>NUCLEOTIDE SEQUENCE [LARGE SCALE GENOMIC DNA]</scope>
    <source>
        <strain evidence="11">JHB</strain>
    </source>
</reference>
<dbReference type="SMART" id="SM00387">
    <property type="entry name" value="HATPase_c"/>
    <property type="match status" value="1"/>
</dbReference>
<dbReference type="SUPFAM" id="SSF52172">
    <property type="entry name" value="CheY-like"/>
    <property type="match status" value="1"/>
</dbReference>
<dbReference type="EMBL" id="CP017708">
    <property type="protein sequence ID" value="AOY80395.1"/>
    <property type="molecule type" value="Genomic_DNA"/>
</dbReference>
<dbReference type="InterPro" id="IPR003661">
    <property type="entry name" value="HisK_dim/P_dom"/>
</dbReference>
<dbReference type="PROSITE" id="PS50110">
    <property type="entry name" value="RESPONSE_REGULATORY"/>
    <property type="match status" value="1"/>
</dbReference>
<dbReference type="Gene3D" id="1.10.287.130">
    <property type="match status" value="1"/>
</dbReference>
<dbReference type="CDD" id="cd17534">
    <property type="entry name" value="REC_DC-like"/>
    <property type="match status" value="1"/>
</dbReference>
<keyword evidence="6" id="KW-0902">Two-component regulatory system</keyword>
<comment type="catalytic activity">
    <reaction evidence="1">
        <text>ATP + protein L-histidine = ADP + protein N-phospho-L-histidine.</text>
        <dbReference type="EC" id="2.7.13.3"/>
    </reaction>
</comment>
<evidence type="ECO:0000256" key="2">
    <source>
        <dbReference type="ARBA" id="ARBA00012438"/>
    </source>
</evidence>